<gene>
    <name evidence="3" type="ORF">GN244_ATG15859</name>
</gene>
<dbReference type="EMBL" id="WSZM01000502">
    <property type="protein sequence ID" value="KAF4032278.1"/>
    <property type="molecule type" value="Genomic_DNA"/>
</dbReference>
<comment type="caution">
    <text evidence="3">The sequence shown here is derived from an EMBL/GenBank/DDBJ whole genome shotgun (WGS) entry which is preliminary data.</text>
</comment>
<proteinExistence type="predicted"/>
<evidence type="ECO:0000256" key="1">
    <source>
        <dbReference type="SAM" id="MobiDB-lite"/>
    </source>
</evidence>
<dbReference type="Gene3D" id="2.40.50.40">
    <property type="match status" value="1"/>
</dbReference>
<reference evidence="3" key="1">
    <citation type="submission" date="2020-04" db="EMBL/GenBank/DDBJ databases">
        <title>Hybrid Assembly of Korean Phytophthora infestans isolates.</title>
        <authorList>
            <person name="Prokchorchik M."/>
            <person name="Lee Y."/>
            <person name="Seo J."/>
            <person name="Cho J.-H."/>
            <person name="Park Y.-E."/>
            <person name="Jang D.-C."/>
            <person name="Im J.-S."/>
            <person name="Choi J.-G."/>
            <person name="Park H.-J."/>
            <person name="Lee G.-B."/>
            <person name="Lee Y.-G."/>
            <person name="Hong S.-Y."/>
            <person name="Cho K."/>
            <person name="Sohn K.H."/>
        </authorList>
    </citation>
    <scope>NUCLEOTIDE SEQUENCE</scope>
    <source>
        <strain evidence="3">KR_1_A1</strain>
    </source>
</reference>
<protein>
    <recommendedName>
        <fullName evidence="2">Chromo domain-containing protein</fullName>
    </recommendedName>
</protein>
<dbReference type="Proteomes" id="UP000602510">
    <property type="component" value="Unassembled WGS sequence"/>
</dbReference>
<evidence type="ECO:0000259" key="2">
    <source>
        <dbReference type="PROSITE" id="PS50013"/>
    </source>
</evidence>
<organism evidence="3 4">
    <name type="scientific">Phytophthora infestans</name>
    <name type="common">Potato late blight agent</name>
    <name type="synonym">Botrytis infestans</name>
    <dbReference type="NCBI Taxonomy" id="4787"/>
    <lineage>
        <taxon>Eukaryota</taxon>
        <taxon>Sar</taxon>
        <taxon>Stramenopiles</taxon>
        <taxon>Oomycota</taxon>
        <taxon>Peronosporomycetes</taxon>
        <taxon>Peronosporales</taxon>
        <taxon>Peronosporaceae</taxon>
        <taxon>Phytophthora</taxon>
    </lineage>
</organism>
<dbReference type="InterPro" id="IPR016197">
    <property type="entry name" value="Chromo-like_dom_sf"/>
</dbReference>
<dbReference type="PROSITE" id="PS50013">
    <property type="entry name" value="CHROMO_2"/>
    <property type="match status" value="1"/>
</dbReference>
<name>A0A833SLS0_PHYIN</name>
<sequence>MVSVRHASRLQLYRDALRGTVEDLLEHTINGECGHLVEALLDCRLSPATHRWGILVNWVGKDDVEASWEPAEAIQEDVPTLLQTFLDEPADNPLRQRLAASLADAQGRATAQPVTPSRRWSTEGAPEIIPSKPRGK</sequence>
<dbReference type="AlphaFoldDB" id="A0A833SLS0"/>
<feature type="domain" description="Chromo" evidence="2">
    <location>
        <begin position="35"/>
        <end position="97"/>
    </location>
</feature>
<dbReference type="CDD" id="cd00024">
    <property type="entry name" value="CD_CSD"/>
    <property type="match status" value="1"/>
</dbReference>
<evidence type="ECO:0000313" key="4">
    <source>
        <dbReference type="Proteomes" id="UP000602510"/>
    </source>
</evidence>
<keyword evidence="4" id="KW-1185">Reference proteome</keyword>
<feature type="region of interest" description="Disordered" evidence="1">
    <location>
        <begin position="102"/>
        <end position="136"/>
    </location>
</feature>
<dbReference type="InterPro" id="IPR000953">
    <property type="entry name" value="Chromo/chromo_shadow_dom"/>
</dbReference>
<dbReference type="SUPFAM" id="SSF54160">
    <property type="entry name" value="Chromo domain-like"/>
    <property type="match status" value="1"/>
</dbReference>
<evidence type="ECO:0000313" key="3">
    <source>
        <dbReference type="EMBL" id="KAF4032278.1"/>
    </source>
</evidence>
<accession>A0A833SLS0</accession>